<name>A0A1Y2BVF1_9FUNG</name>
<dbReference type="OrthoDB" id="10534681at2759"/>
<accession>A0A1Y2BVF1</accession>
<sequence length="140" mass="16138">MTKWSYDYNKKISADIKNFWKDMVRVKFNGAYNPTIIDGWIVKFFPDLEGNFPKVYDSIDLNKVPNQIISCPVELKGYLNGCASIEKYNCDFVSGFYGMSQDEKTFNVRPVIGYALVVDKKESAPLSENDKKDLINKYFS</sequence>
<evidence type="ECO:0000313" key="1">
    <source>
        <dbReference type="EMBL" id="ORY38713.1"/>
    </source>
</evidence>
<reference evidence="1 2" key="1">
    <citation type="submission" date="2016-08" db="EMBL/GenBank/DDBJ databases">
        <title>A Parts List for Fungal Cellulosomes Revealed by Comparative Genomics.</title>
        <authorList>
            <consortium name="DOE Joint Genome Institute"/>
            <person name="Haitjema C.H."/>
            <person name="Gilmore S.P."/>
            <person name="Henske J.K."/>
            <person name="Solomon K.V."/>
            <person name="De Groot R."/>
            <person name="Kuo A."/>
            <person name="Mondo S.J."/>
            <person name="Salamov A.A."/>
            <person name="Labutti K."/>
            <person name="Zhao Z."/>
            <person name="Chiniquy J."/>
            <person name="Barry K."/>
            <person name="Brewer H.M."/>
            <person name="Purvine S.O."/>
            <person name="Wright A.T."/>
            <person name="Boxma B."/>
            <person name="Van Alen T."/>
            <person name="Hackstein J.H."/>
            <person name="Baker S.E."/>
            <person name="Grigoriev I.V."/>
            <person name="O'Malley M.A."/>
        </authorList>
    </citation>
    <scope>NUCLEOTIDE SEQUENCE [LARGE SCALE GENOMIC DNA]</scope>
    <source>
        <strain evidence="1 2">G1</strain>
    </source>
</reference>
<evidence type="ECO:0000313" key="2">
    <source>
        <dbReference type="Proteomes" id="UP000193920"/>
    </source>
</evidence>
<dbReference type="PANTHER" id="PTHR31252:SF11">
    <property type="entry name" value="DUF4419 DOMAIN-CONTAINING PROTEIN"/>
    <property type="match status" value="1"/>
</dbReference>
<dbReference type="EMBL" id="MCOG01000135">
    <property type="protein sequence ID" value="ORY38713.1"/>
    <property type="molecule type" value="Genomic_DNA"/>
</dbReference>
<dbReference type="AlphaFoldDB" id="A0A1Y2BVF1"/>
<dbReference type="InterPro" id="IPR025533">
    <property type="entry name" value="DUF4419"/>
</dbReference>
<dbReference type="PANTHER" id="PTHR31252">
    <property type="entry name" value="DUF4419 DOMAIN-CONTAINING PROTEIN"/>
    <property type="match status" value="1"/>
</dbReference>
<keyword evidence="2" id="KW-1185">Reference proteome</keyword>
<comment type="caution">
    <text evidence="1">The sequence shown here is derived from an EMBL/GenBank/DDBJ whole genome shotgun (WGS) entry which is preliminary data.</text>
</comment>
<dbReference type="Proteomes" id="UP000193920">
    <property type="component" value="Unassembled WGS sequence"/>
</dbReference>
<protein>
    <submittedName>
        <fullName evidence="1">Uncharacterized protein</fullName>
    </submittedName>
</protein>
<dbReference type="Pfam" id="PF14388">
    <property type="entry name" value="DUF4419"/>
    <property type="match status" value="1"/>
</dbReference>
<gene>
    <name evidence="1" type="ORF">LY90DRAFT_510823</name>
</gene>
<proteinExistence type="predicted"/>
<organism evidence="1 2">
    <name type="scientific">Neocallimastix californiae</name>
    <dbReference type="NCBI Taxonomy" id="1754190"/>
    <lineage>
        <taxon>Eukaryota</taxon>
        <taxon>Fungi</taxon>
        <taxon>Fungi incertae sedis</taxon>
        <taxon>Chytridiomycota</taxon>
        <taxon>Chytridiomycota incertae sedis</taxon>
        <taxon>Neocallimastigomycetes</taxon>
        <taxon>Neocallimastigales</taxon>
        <taxon>Neocallimastigaceae</taxon>
        <taxon>Neocallimastix</taxon>
    </lineage>
</organism>